<protein>
    <submittedName>
        <fullName evidence="2">Haloalkane dehalogenase</fullName>
        <ecNumber evidence="2">3.8.1.5</ecNumber>
    </submittedName>
</protein>
<dbReference type="PRINTS" id="PR00412">
    <property type="entry name" value="EPOXHYDRLASE"/>
</dbReference>
<dbReference type="RefSeq" id="WP_357974095.1">
    <property type="nucleotide sequence ID" value="NZ_JBFAIH010000002.1"/>
</dbReference>
<dbReference type="EMBL" id="JBFAIH010000002">
    <property type="protein sequence ID" value="MEV0362131.1"/>
    <property type="molecule type" value="Genomic_DNA"/>
</dbReference>
<dbReference type="SUPFAM" id="SSF53474">
    <property type="entry name" value="alpha/beta-Hydrolases"/>
    <property type="match status" value="1"/>
</dbReference>
<sequence length="286" mass="31988">MMVDFVPDPGLYPFTSRWFESSAGTVHYIDEGDGPPILLCHGSPTWSFLYRHIVTGLRDRYRCIAVDYPGFGLSERPDGFGYTIAELTSVLGEFIDHLELDEFVLMGHDWGGPIGLSAATARAERVRGIVLGNTAFWPIEPLANRMFSVLMSSRPVQRRILERNLLVEQFLVGKYGPALTAAEAEHYRQVQPTPDARRGLSVMPKEIRAARPLLEELAVNVPRLLGDKPTLAVWGMQDIVFRPKTCLPKIRGAFTDLEIVELTDAKHFIQEDAPDRIATAIAARFP</sequence>
<dbReference type="Pfam" id="PF00561">
    <property type="entry name" value="Abhydrolase_1"/>
    <property type="match status" value="1"/>
</dbReference>
<dbReference type="InterPro" id="IPR000073">
    <property type="entry name" value="AB_hydrolase_1"/>
</dbReference>
<dbReference type="EC" id="3.8.1.5" evidence="2"/>
<dbReference type="PANTHER" id="PTHR43798:SF24">
    <property type="entry name" value="CIS-3-ALKYL-4-ALKYLOXETAN-2-ONE DECARBOXYLASE"/>
    <property type="match status" value="1"/>
</dbReference>
<dbReference type="Gene3D" id="3.40.50.1820">
    <property type="entry name" value="alpha/beta hydrolase"/>
    <property type="match status" value="1"/>
</dbReference>
<dbReference type="PRINTS" id="PR00111">
    <property type="entry name" value="ABHYDROLASE"/>
</dbReference>
<accession>A0ABV3F345</accession>
<name>A0ABV3F345_9NOCA</name>
<dbReference type="GO" id="GO:0018786">
    <property type="term" value="F:haloalkane dehalogenase activity"/>
    <property type="evidence" value="ECO:0007669"/>
    <property type="project" value="UniProtKB-EC"/>
</dbReference>
<dbReference type="NCBIfam" id="NF002873">
    <property type="entry name" value="PRK03204.1"/>
    <property type="match status" value="1"/>
</dbReference>
<dbReference type="PANTHER" id="PTHR43798">
    <property type="entry name" value="MONOACYLGLYCEROL LIPASE"/>
    <property type="match status" value="1"/>
</dbReference>
<gene>
    <name evidence="2" type="ORF">AB0H72_05455</name>
</gene>
<reference evidence="2 3" key="1">
    <citation type="submission" date="2024-06" db="EMBL/GenBank/DDBJ databases">
        <title>The Natural Products Discovery Center: Release of the First 8490 Sequenced Strains for Exploring Actinobacteria Biosynthetic Diversity.</title>
        <authorList>
            <person name="Kalkreuter E."/>
            <person name="Kautsar S.A."/>
            <person name="Yang D."/>
            <person name="Bader C.D."/>
            <person name="Teijaro C.N."/>
            <person name="Fluegel L."/>
            <person name="Davis C.M."/>
            <person name="Simpson J.R."/>
            <person name="Lauterbach L."/>
            <person name="Steele A.D."/>
            <person name="Gui C."/>
            <person name="Meng S."/>
            <person name="Li G."/>
            <person name="Viehrig K."/>
            <person name="Ye F."/>
            <person name="Su P."/>
            <person name="Kiefer A.F."/>
            <person name="Nichols A."/>
            <person name="Cepeda A.J."/>
            <person name="Yan W."/>
            <person name="Fan B."/>
            <person name="Jiang Y."/>
            <person name="Adhikari A."/>
            <person name="Zheng C.-J."/>
            <person name="Schuster L."/>
            <person name="Cowan T.M."/>
            <person name="Smanski M.J."/>
            <person name="Chevrette M.G."/>
            <person name="De Carvalho L.P.S."/>
            <person name="Shen B."/>
        </authorList>
    </citation>
    <scope>NUCLEOTIDE SEQUENCE [LARGE SCALE GENOMIC DNA]</scope>
    <source>
        <strain evidence="2 3">NPDC050671</strain>
    </source>
</reference>
<evidence type="ECO:0000313" key="2">
    <source>
        <dbReference type="EMBL" id="MEV0362131.1"/>
    </source>
</evidence>
<comment type="caution">
    <text evidence="2">The sequence shown here is derived from an EMBL/GenBank/DDBJ whole genome shotgun (WGS) entry which is preliminary data.</text>
</comment>
<dbReference type="Proteomes" id="UP001551658">
    <property type="component" value="Unassembled WGS sequence"/>
</dbReference>
<organism evidence="2 3">
    <name type="scientific">Nocardia fusca</name>
    <dbReference type="NCBI Taxonomy" id="941183"/>
    <lineage>
        <taxon>Bacteria</taxon>
        <taxon>Bacillati</taxon>
        <taxon>Actinomycetota</taxon>
        <taxon>Actinomycetes</taxon>
        <taxon>Mycobacteriales</taxon>
        <taxon>Nocardiaceae</taxon>
        <taxon>Nocardia</taxon>
    </lineage>
</organism>
<keyword evidence="3" id="KW-1185">Reference proteome</keyword>
<proteinExistence type="predicted"/>
<keyword evidence="2" id="KW-0378">Hydrolase</keyword>
<dbReference type="InterPro" id="IPR000639">
    <property type="entry name" value="Epox_hydrolase-like"/>
</dbReference>
<feature type="domain" description="AB hydrolase-1" evidence="1">
    <location>
        <begin position="35"/>
        <end position="274"/>
    </location>
</feature>
<evidence type="ECO:0000313" key="3">
    <source>
        <dbReference type="Proteomes" id="UP001551658"/>
    </source>
</evidence>
<dbReference type="InterPro" id="IPR050266">
    <property type="entry name" value="AB_hydrolase_sf"/>
</dbReference>
<evidence type="ECO:0000259" key="1">
    <source>
        <dbReference type="Pfam" id="PF00561"/>
    </source>
</evidence>
<dbReference type="InterPro" id="IPR029058">
    <property type="entry name" value="AB_hydrolase_fold"/>
</dbReference>